<dbReference type="RefSeq" id="WP_238947086.1">
    <property type="nucleotide sequence ID" value="NZ_FMBM01000001.1"/>
</dbReference>
<sequence length="236" mass="25887">MIESRARHATSSRPRMPSCGIALRMLTVLALLTGMSVLATHPARAHPHVWVTAHAEILYDESRRVAGLRHIWTFDEFYSAWAVQGLEEDYGAVGPEELRELAEINATSLVEFGYFTQARIDGDDRAFAPPVDYDMVYEGGQLTLSFTLPLSEPARPRTAFVMEIYDPTLFVSFTIDEGDDAISLVGGPQGCTMTITRPASSEIEETASLSEAFFATLTAASDFGDQFANRALIACP</sequence>
<proteinExistence type="predicted"/>
<gene>
    <name evidence="1" type="ORF">GA0071312_0795</name>
</gene>
<evidence type="ECO:0000313" key="2">
    <source>
        <dbReference type="Proteomes" id="UP000182800"/>
    </source>
</evidence>
<organism evidence="1 2">
    <name type="scientific">Saliniramus fredricksonii</name>
    <dbReference type="NCBI Taxonomy" id="1653334"/>
    <lineage>
        <taxon>Bacteria</taxon>
        <taxon>Pseudomonadati</taxon>
        <taxon>Pseudomonadota</taxon>
        <taxon>Alphaproteobacteria</taxon>
        <taxon>Hyphomicrobiales</taxon>
        <taxon>Salinarimonadaceae</taxon>
        <taxon>Saliniramus</taxon>
    </lineage>
</organism>
<comment type="caution">
    <text evidence="1">The sequence shown here is derived from an EMBL/GenBank/DDBJ whole genome shotgun (WGS) entry which is preliminary data.</text>
</comment>
<reference evidence="1 2" key="1">
    <citation type="submission" date="2016-08" db="EMBL/GenBank/DDBJ databases">
        <authorList>
            <person name="Varghese N."/>
            <person name="Submissions Spin"/>
        </authorList>
    </citation>
    <scope>NUCLEOTIDE SEQUENCE [LARGE SCALE GENOMIC DNA]</scope>
    <source>
        <strain evidence="1 2">HL-109</strain>
    </source>
</reference>
<evidence type="ECO:0000313" key="1">
    <source>
        <dbReference type="EMBL" id="SCC79299.1"/>
    </source>
</evidence>
<accession>A0ABY0K963</accession>
<dbReference type="InterPro" id="IPR010412">
    <property type="entry name" value="DUF1007"/>
</dbReference>
<name>A0ABY0K963_9HYPH</name>
<dbReference type="Proteomes" id="UP000182800">
    <property type="component" value="Unassembled WGS sequence"/>
</dbReference>
<keyword evidence="2" id="KW-1185">Reference proteome</keyword>
<protein>
    <submittedName>
        <fullName evidence="1">ABC-type uncharacterized transport system, substrate-binding protein</fullName>
    </submittedName>
</protein>
<dbReference type="EMBL" id="FMBM01000001">
    <property type="protein sequence ID" value="SCC79299.1"/>
    <property type="molecule type" value="Genomic_DNA"/>
</dbReference>
<dbReference type="Pfam" id="PF06226">
    <property type="entry name" value="DUF1007"/>
    <property type="match status" value="1"/>
</dbReference>